<dbReference type="PATRIC" id="fig|29423.5.peg.2207"/>
<evidence type="ECO:0000259" key="1">
    <source>
        <dbReference type="Pfam" id="PF09992"/>
    </source>
</evidence>
<dbReference type="PANTHER" id="PTHR40446">
    <property type="entry name" value="N-ACETYLGLUCOSAMINE-1-PHOSPHODIESTER ALPHA-N-ACETYLGLUCOSAMINIDASE"/>
    <property type="match status" value="1"/>
</dbReference>
<dbReference type="InterPro" id="IPR018711">
    <property type="entry name" value="NAGPA"/>
</dbReference>
<evidence type="ECO:0000313" key="2">
    <source>
        <dbReference type="EMBL" id="KTD36968.1"/>
    </source>
</evidence>
<dbReference type="PANTHER" id="PTHR40446:SF2">
    <property type="entry name" value="N-ACETYLGLUCOSAMINE-1-PHOSPHODIESTER ALPHA-N-ACETYLGLUCOSAMINIDASE"/>
    <property type="match status" value="1"/>
</dbReference>
<gene>
    <name evidence="2" type="ORF">Loak_2104</name>
</gene>
<dbReference type="Pfam" id="PF09992">
    <property type="entry name" value="NAGPA"/>
    <property type="match status" value="1"/>
</dbReference>
<accession>A0A0W0WXB8</accession>
<dbReference type="EMBL" id="LNYP01000031">
    <property type="protein sequence ID" value="KTD36968.1"/>
    <property type="molecule type" value="Genomic_DNA"/>
</dbReference>
<sequence>MLRQTIDLRQRLKSLILLVTLLLVTPLSFADNWRELAPGIQYRDLSASVLNPWSHIHVFRIDLKKNQFDLVMAKQLSQKHASTDEFARHSDALIAINGGFFDRDYHSLGLRISNHQQHNPLKRISWWGIFYIKGQKPHLSGPRQFRHDRNIDFALQSGPRLLVDGQIPPLKPGIAERSALGITSNNDVIILVTDNTPMTTKTLAELMKSPPLNCKDALNLDGGSSSQLTANIGSFQLNVHGFSNISDAVIVRPRLP</sequence>
<dbReference type="Proteomes" id="UP000054858">
    <property type="component" value="Unassembled WGS sequence"/>
</dbReference>
<evidence type="ECO:0000313" key="3">
    <source>
        <dbReference type="Proteomes" id="UP000054858"/>
    </source>
</evidence>
<feature type="domain" description="Phosphodiester glycosidase" evidence="1">
    <location>
        <begin position="92"/>
        <end position="240"/>
    </location>
</feature>
<dbReference type="AlphaFoldDB" id="A0A0W0WXB8"/>
<organism evidence="2 3">
    <name type="scientific">Legionella oakridgensis</name>
    <dbReference type="NCBI Taxonomy" id="29423"/>
    <lineage>
        <taxon>Bacteria</taxon>
        <taxon>Pseudomonadati</taxon>
        <taxon>Pseudomonadota</taxon>
        <taxon>Gammaproteobacteria</taxon>
        <taxon>Legionellales</taxon>
        <taxon>Legionellaceae</taxon>
        <taxon>Legionella</taxon>
    </lineage>
</organism>
<dbReference type="RefSeq" id="WP_025386156.1">
    <property type="nucleotide sequence ID" value="NZ_LCUA01000001.1"/>
</dbReference>
<proteinExistence type="predicted"/>
<name>A0A0W0WXB8_9GAMM</name>
<reference evidence="2 3" key="1">
    <citation type="submission" date="2015-11" db="EMBL/GenBank/DDBJ databases">
        <title>Genomic analysis of 38 Legionella species identifies large and diverse effector repertoires.</title>
        <authorList>
            <person name="Burstein D."/>
            <person name="Amaro F."/>
            <person name="Zusman T."/>
            <person name="Lifshitz Z."/>
            <person name="Cohen O."/>
            <person name="Gilbert J.A."/>
            <person name="Pupko T."/>
            <person name="Shuman H.A."/>
            <person name="Segal G."/>
        </authorList>
    </citation>
    <scope>NUCLEOTIDE SEQUENCE [LARGE SCALE GENOMIC DNA]</scope>
    <source>
        <strain evidence="2 3">Oak Ridge-10</strain>
    </source>
</reference>
<protein>
    <recommendedName>
        <fullName evidence="1">Phosphodiester glycosidase domain-containing protein</fullName>
    </recommendedName>
</protein>
<comment type="caution">
    <text evidence="2">The sequence shown here is derived from an EMBL/GenBank/DDBJ whole genome shotgun (WGS) entry which is preliminary data.</text>
</comment>